<keyword evidence="3" id="KW-0539">Nucleus</keyword>
<comment type="caution">
    <text evidence="4">The sequence shown here is derived from an EMBL/GenBank/DDBJ whole genome shotgun (WGS) entry which is preliminary data.</text>
</comment>
<accession>A0A8J6AUD2</accession>
<evidence type="ECO:0000313" key="4">
    <source>
        <dbReference type="EMBL" id="KAG9394951.1"/>
    </source>
</evidence>
<dbReference type="PRINTS" id="PR00322">
    <property type="entry name" value="G10"/>
</dbReference>
<evidence type="ECO:0000256" key="1">
    <source>
        <dbReference type="ARBA" id="ARBA00004123"/>
    </source>
</evidence>
<gene>
    <name evidence="4" type="ORF">J8273_0159</name>
</gene>
<dbReference type="Pfam" id="PF01125">
    <property type="entry name" value="BUD31"/>
    <property type="match status" value="1"/>
</dbReference>
<sequence>MVKLKTKRGIKPPMGYEDELDVLEQLNDNLRAAALRTATDDAGDSKQQAEWDIYRADHQRTRYVHDLMHNPANPNPPSKEFVDYCVAMDYINRQLLQTWRKAGYECACCVPCTRPNPQTGTVCICRIPKAMLPEERRGQPCVTCGCRGCATEDM</sequence>
<dbReference type="GO" id="GO:0005681">
    <property type="term" value="C:spliceosomal complex"/>
    <property type="evidence" value="ECO:0007669"/>
    <property type="project" value="TreeGrafter"/>
</dbReference>
<dbReference type="GO" id="GO:0000398">
    <property type="term" value="P:mRNA splicing, via spliceosome"/>
    <property type="evidence" value="ECO:0007669"/>
    <property type="project" value="TreeGrafter"/>
</dbReference>
<dbReference type="PANTHER" id="PTHR19411:SF0">
    <property type="entry name" value="PROTEIN BUD31 HOMOLOG"/>
    <property type="match status" value="1"/>
</dbReference>
<keyword evidence="5" id="KW-1185">Reference proteome</keyword>
<evidence type="ECO:0000256" key="2">
    <source>
        <dbReference type="ARBA" id="ARBA00005287"/>
    </source>
</evidence>
<dbReference type="AlphaFoldDB" id="A0A8J6AUD2"/>
<name>A0A8J6AUD2_9EUKA</name>
<evidence type="ECO:0000256" key="3">
    <source>
        <dbReference type="ARBA" id="ARBA00023242"/>
    </source>
</evidence>
<proteinExistence type="inferred from homology"/>
<comment type="subcellular location">
    <subcellularLocation>
        <location evidence="1">Nucleus</location>
    </subcellularLocation>
</comment>
<evidence type="ECO:0000313" key="5">
    <source>
        <dbReference type="Proteomes" id="UP000717585"/>
    </source>
</evidence>
<dbReference type="OrthoDB" id="277109at2759"/>
<reference evidence="4" key="1">
    <citation type="submission" date="2021-05" db="EMBL/GenBank/DDBJ databases">
        <title>A free-living protist that lacks canonical eukaryotic 1 DNA replication and segregation systems.</title>
        <authorList>
            <person name="Salas-Leiva D.E."/>
            <person name="Tromer E.C."/>
            <person name="Curtis B.A."/>
            <person name="Jerlstrom-Hultqvist J."/>
            <person name="Kolisko M."/>
            <person name="Yi Z."/>
            <person name="Salas-Leiva J.S."/>
            <person name="Gallot-Lavallee L."/>
            <person name="Kops G.J.P.L."/>
            <person name="Archibald J.M."/>
            <person name="Simpson A.G.B."/>
            <person name="Roger A.J."/>
        </authorList>
    </citation>
    <scope>NUCLEOTIDE SEQUENCE</scope>
    <source>
        <strain evidence="4">BICM</strain>
    </source>
</reference>
<dbReference type="EMBL" id="JAHDYR010000012">
    <property type="protein sequence ID" value="KAG9394951.1"/>
    <property type="molecule type" value="Genomic_DNA"/>
</dbReference>
<protein>
    <submittedName>
        <fullName evidence="4">G10 protein</fullName>
    </submittedName>
</protein>
<dbReference type="Proteomes" id="UP000717585">
    <property type="component" value="Unassembled WGS sequence"/>
</dbReference>
<organism evidence="4 5">
    <name type="scientific">Carpediemonas membranifera</name>
    <dbReference type="NCBI Taxonomy" id="201153"/>
    <lineage>
        <taxon>Eukaryota</taxon>
        <taxon>Metamonada</taxon>
        <taxon>Carpediemonas-like organisms</taxon>
        <taxon>Carpediemonas</taxon>
    </lineage>
</organism>
<comment type="similarity">
    <text evidence="2">Belongs to the BUD31 (G10) family.</text>
</comment>
<dbReference type="PANTHER" id="PTHR19411">
    <property type="entry name" value="PROTEIN BUD31-RELATED"/>
    <property type="match status" value="1"/>
</dbReference>
<dbReference type="InterPro" id="IPR001748">
    <property type="entry name" value="BUD31"/>
</dbReference>